<proteinExistence type="inferred from homology"/>
<evidence type="ECO:0000313" key="4">
    <source>
        <dbReference type="Proteomes" id="UP000670475"/>
    </source>
</evidence>
<accession>A0A940MAR9</accession>
<gene>
    <name evidence="3" type="ORF">JFN87_18420</name>
</gene>
<dbReference type="InterPro" id="IPR015943">
    <property type="entry name" value="WD40/YVTN_repeat-like_dom_sf"/>
</dbReference>
<keyword evidence="4" id="KW-1185">Reference proteome</keyword>
<evidence type="ECO:0000256" key="1">
    <source>
        <dbReference type="ARBA" id="ARBA00005564"/>
    </source>
</evidence>
<evidence type="ECO:0000256" key="2">
    <source>
        <dbReference type="SAM" id="MobiDB-lite"/>
    </source>
</evidence>
<comment type="caution">
    <text evidence="3">The sequence shown here is derived from an EMBL/GenBank/DDBJ whole genome shotgun (WGS) entry which is preliminary data.</text>
</comment>
<evidence type="ECO:0000313" key="3">
    <source>
        <dbReference type="EMBL" id="MBP0459465.1"/>
    </source>
</evidence>
<reference evidence="3" key="1">
    <citation type="submission" date="2021-03" db="EMBL/GenBank/DDBJ databases">
        <title>Whole genome sequence of Streptomyces bomunensis MMS17-BM035.</title>
        <authorList>
            <person name="Lee J.H."/>
        </authorList>
    </citation>
    <scope>NUCLEOTIDE SEQUENCE</scope>
    <source>
        <strain evidence="3">MMS17-BM035</strain>
    </source>
</reference>
<dbReference type="PANTHER" id="PTHR30344">
    <property type="entry name" value="6-PHOSPHOGLUCONOLACTONASE-RELATED"/>
    <property type="match status" value="1"/>
</dbReference>
<dbReference type="GO" id="GO:0017057">
    <property type="term" value="F:6-phosphogluconolactonase activity"/>
    <property type="evidence" value="ECO:0007669"/>
    <property type="project" value="TreeGrafter"/>
</dbReference>
<feature type="compositionally biased region" description="Polar residues" evidence="2">
    <location>
        <begin position="30"/>
        <end position="59"/>
    </location>
</feature>
<dbReference type="EMBL" id="JAGIQL010000073">
    <property type="protein sequence ID" value="MBP0459465.1"/>
    <property type="molecule type" value="Genomic_DNA"/>
</dbReference>
<name>A0A940MAR9_9ACTN</name>
<organism evidence="3 4">
    <name type="scientific">Streptomyces montanisoli</name>
    <dbReference type="NCBI Taxonomy" id="2798581"/>
    <lineage>
        <taxon>Bacteria</taxon>
        <taxon>Bacillati</taxon>
        <taxon>Actinomycetota</taxon>
        <taxon>Actinomycetes</taxon>
        <taxon>Kitasatosporales</taxon>
        <taxon>Streptomycetaceae</taxon>
        <taxon>Streptomyces</taxon>
    </lineage>
</organism>
<dbReference type="AlphaFoldDB" id="A0A940MAR9"/>
<dbReference type="PANTHER" id="PTHR30344:SF1">
    <property type="entry name" value="6-PHOSPHOGLUCONOLACTONASE"/>
    <property type="match status" value="1"/>
</dbReference>
<dbReference type="InterPro" id="IPR019405">
    <property type="entry name" value="Lactonase_7-beta_prop"/>
</dbReference>
<dbReference type="InterPro" id="IPR011048">
    <property type="entry name" value="Haem_d1_sf"/>
</dbReference>
<protein>
    <submittedName>
        <fullName evidence="3">Lactonase family protein</fullName>
    </submittedName>
</protein>
<sequence length="406" mass="41526">MRPACQGRASRVPAAATRRFGGGRPATVAETGSSAAVTPPGSNGTAGNDRTQGEQSVSEQRGGRAFIGSYTGEGGRGIVVADVAANTGALTVLSALDAVPEPSFVTLNGDASLLYAVSETDDGHAAAFRVAADGTLARLGEPRQLHAAAPAHLSLVAGHLLTANYGSGSVTVLPVAADGSLGEACGVYAHEGSGPVAGRQEGPHAHQVLPDPSGRWVLSVDLGTDSVRVGRLDAATGELAPHSETVLTRGRGPRHLAFHPDGRHAYVAHELHPSLTVCRWDADAGTLEALGEALLLPAEEIAAAESAASAIVVDREGHFVWVANRGHDSISVLTLDPSAEKAELVTTVPCGGHWPRDLALDPAGSRLYVANERSGDVTWFDIDPATGIPVKAGSLELPAPVCVVFG</sequence>
<dbReference type="InterPro" id="IPR050282">
    <property type="entry name" value="Cycloisomerase_2"/>
</dbReference>
<dbReference type="Gene3D" id="2.130.10.10">
    <property type="entry name" value="YVTN repeat-like/Quinoprotein amine dehydrogenase"/>
    <property type="match status" value="1"/>
</dbReference>
<dbReference type="Pfam" id="PF10282">
    <property type="entry name" value="Lactonase"/>
    <property type="match status" value="1"/>
</dbReference>
<feature type="region of interest" description="Disordered" evidence="2">
    <location>
        <begin position="18"/>
        <end position="61"/>
    </location>
</feature>
<dbReference type="GO" id="GO:0005829">
    <property type="term" value="C:cytosol"/>
    <property type="evidence" value="ECO:0007669"/>
    <property type="project" value="TreeGrafter"/>
</dbReference>
<dbReference type="Proteomes" id="UP000670475">
    <property type="component" value="Unassembled WGS sequence"/>
</dbReference>
<dbReference type="SUPFAM" id="SSF51004">
    <property type="entry name" value="C-terminal (heme d1) domain of cytochrome cd1-nitrite reductase"/>
    <property type="match status" value="1"/>
</dbReference>
<comment type="similarity">
    <text evidence="1">Belongs to the cycloisomerase 2 family.</text>
</comment>